<dbReference type="EMBL" id="CM042883">
    <property type="protein sequence ID" value="KAI4374391.1"/>
    <property type="molecule type" value="Genomic_DNA"/>
</dbReference>
<organism evidence="1 2">
    <name type="scientific">Melastoma candidum</name>
    <dbReference type="NCBI Taxonomy" id="119954"/>
    <lineage>
        <taxon>Eukaryota</taxon>
        <taxon>Viridiplantae</taxon>
        <taxon>Streptophyta</taxon>
        <taxon>Embryophyta</taxon>
        <taxon>Tracheophyta</taxon>
        <taxon>Spermatophyta</taxon>
        <taxon>Magnoliopsida</taxon>
        <taxon>eudicotyledons</taxon>
        <taxon>Gunneridae</taxon>
        <taxon>Pentapetalae</taxon>
        <taxon>rosids</taxon>
        <taxon>malvids</taxon>
        <taxon>Myrtales</taxon>
        <taxon>Melastomataceae</taxon>
        <taxon>Melastomatoideae</taxon>
        <taxon>Melastomateae</taxon>
        <taxon>Melastoma</taxon>
    </lineage>
</organism>
<gene>
    <name evidence="1" type="ORF">MLD38_012393</name>
</gene>
<evidence type="ECO:0000313" key="2">
    <source>
        <dbReference type="Proteomes" id="UP001057402"/>
    </source>
</evidence>
<keyword evidence="2" id="KW-1185">Reference proteome</keyword>
<proteinExistence type="predicted"/>
<name>A0ACB9R994_9MYRT</name>
<accession>A0ACB9R994</accession>
<dbReference type="Proteomes" id="UP001057402">
    <property type="component" value="Chromosome 4"/>
</dbReference>
<reference evidence="2" key="1">
    <citation type="journal article" date="2023" name="Front. Plant Sci.">
        <title>Chromosomal-level genome assembly of Melastoma candidum provides insights into trichome evolution.</title>
        <authorList>
            <person name="Zhong Y."/>
            <person name="Wu W."/>
            <person name="Sun C."/>
            <person name="Zou P."/>
            <person name="Liu Y."/>
            <person name="Dai S."/>
            <person name="Zhou R."/>
        </authorList>
    </citation>
    <scope>NUCLEOTIDE SEQUENCE [LARGE SCALE GENOMIC DNA]</scope>
</reference>
<protein>
    <submittedName>
        <fullName evidence="1">Uncharacterized protein</fullName>
    </submittedName>
</protein>
<sequence>MLIDVPLDSRRNEVLRKSQTVWETGRSDSSNNRSDEVIYSDSSDAFPSQRQHALNRDLGRESDYLVELTEGEALAAAGDELREGIEVKGGEGTAGDGEDMEPAAEEGEEESAE</sequence>
<evidence type="ECO:0000313" key="1">
    <source>
        <dbReference type="EMBL" id="KAI4374391.1"/>
    </source>
</evidence>
<comment type="caution">
    <text evidence="1">The sequence shown here is derived from an EMBL/GenBank/DDBJ whole genome shotgun (WGS) entry which is preliminary data.</text>
</comment>